<feature type="transmembrane region" description="Helical" evidence="9">
    <location>
        <begin position="118"/>
        <end position="138"/>
    </location>
</feature>
<feature type="transmembrane region" description="Helical" evidence="9">
    <location>
        <begin position="46"/>
        <end position="64"/>
    </location>
</feature>
<keyword evidence="3" id="KW-0050">Antiport</keyword>
<evidence type="ECO:0000256" key="4">
    <source>
        <dbReference type="ARBA" id="ARBA00022475"/>
    </source>
</evidence>
<evidence type="ECO:0000256" key="7">
    <source>
        <dbReference type="ARBA" id="ARBA00023136"/>
    </source>
</evidence>
<dbReference type="EMBL" id="FOMJ01000002">
    <property type="protein sequence ID" value="SFD14433.1"/>
    <property type="molecule type" value="Genomic_DNA"/>
</dbReference>
<feature type="domain" description="Na+/H+ antiporter NhaC-like C-terminal" evidence="10">
    <location>
        <begin position="169"/>
        <end position="462"/>
    </location>
</feature>
<dbReference type="RefSeq" id="WP_093427521.1">
    <property type="nucleotide sequence ID" value="NZ_FOMJ01000002.1"/>
</dbReference>
<dbReference type="GO" id="GO:0015297">
    <property type="term" value="F:antiporter activity"/>
    <property type="evidence" value="ECO:0007669"/>
    <property type="project" value="UniProtKB-KW"/>
</dbReference>
<keyword evidence="7 9" id="KW-0472">Membrane</keyword>
<evidence type="ECO:0000256" key="5">
    <source>
        <dbReference type="ARBA" id="ARBA00022692"/>
    </source>
</evidence>
<reference evidence="11 12" key="1">
    <citation type="submission" date="2016-10" db="EMBL/GenBank/DDBJ databases">
        <authorList>
            <person name="de Groot N.N."/>
        </authorList>
    </citation>
    <scope>NUCLEOTIDE SEQUENCE [LARGE SCALE GENOMIC DNA]</scope>
    <source>
        <strain evidence="11 12">HL3</strain>
    </source>
</reference>
<evidence type="ECO:0000256" key="3">
    <source>
        <dbReference type="ARBA" id="ARBA00022449"/>
    </source>
</evidence>
<feature type="transmembrane region" description="Helical" evidence="9">
    <location>
        <begin position="206"/>
        <end position="224"/>
    </location>
</feature>
<proteinExistence type="inferred from homology"/>
<keyword evidence="6 9" id="KW-1133">Transmembrane helix</keyword>
<protein>
    <submittedName>
        <fullName evidence="11">Transporter, NhaC family</fullName>
    </submittedName>
</protein>
<gene>
    <name evidence="11" type="ORF">SAMN05660831_00846</name>
</gene>
<evidence type="ECO:0000256" key="6">
    <source>
        <dbReference type="ARBA" id="ARBA00022989"/>
    </source>
</evidence>
<comment type="similarity">
    <text evidence="8">Belongs to the NhaC Na(+)/H(+) (TC 2.A.35) antiporter family.</text>
</comment>
<dbReference type="STRING" id="1123397.SAMN05660831_00846"/>
<feature type="transmembrane region" description="Helical" evidence="9">
    <location>
        <begin position="244"/>
        <end position="263"/>
    </location>
</feature>
<evidence type="ECO:0000259" key="10">
    <source>
        <dbReference type="Pfam" id="PF03553"/>
    </source>
</evidence>
<evidence type="ECO:0000256" key="1">
    <source>
        <dbReference type="ARBA" id="ARBA00004651"/>
    </source>
</evidence>
<dbReference type="PANTHER" id="PTHR33451:SF3">
    <property type="entry name" value="MALATE-2H(+)_NA(+)-LACTATE ANTIPORTER"/>
    <property type="match status" value="1"/>
</dbReference>
<dbReference type="Proteomes" id="UP000198611">
    <property type="component" value="Unassembled WGS sequence"/>
</dbReference>
<dbReference type="NCBIfam" id="TIGR00931">
    <property type="entry name" value="antiport_nhaC"/>
    <property type="match status" value="1"/>
</dbReference>
<evidence type="ECO:0000256" key="9">
    <source>
        <dbReference type="SAM" id="Phobius"/>
    </source>
</evidence>
<keyword evidence="2" id="KW-0813">Transport</keyword>
<feature type="transmembrane region" description="Helical" evidence="9">
    <location>
        <begin position="415"/>
        <end position="435"/>
    </location>
</feature>
<feature type="transmembrane region" description="Helical" evidence="9">
    <location>
        <begin position="144"/>
        <end position="172"/>
    </location>
</feature>
<keyword evidence="12" id="KW-1185">Reference proteome</keyword>
<keyword evidence="4" id="KW-1003">Cell membrane</keyword>
<evidence type="ECO:0000256" key="8">
    <source>
        <dbReference type="ARBA" id="ARBA00038435"/>
    </source>
</evidence>
<name>A0A1I1Q5D6_9GAMM</name>
<evidence type="ECO:0000313" key="12">
    <source>
        <dbReference type="Proteomes" id="UP000198611"/>
    </source>
</evidence>
<dbReference type="Pfam" id="PF03553">
    <property type="entry name" value="Na_H_antiporter"/>
    <property type="match status" value="1"/>
</dbReference>
<feature type="transmembrane region" description="Helical" evidence="9">
    <location>
        <begin position="441"/>
        <end position="465"/>
    </location>
</feature>
<accession>A0A1I1Q5D6</accession>
<dbReference type="InterPro" id="IPR004770">
    <property type="entry name" value="Na/H_antiport_NhaC"/>
</dbReference>
<sequence>MITRNPEEGEPEVPLPSLAMALFPILVTMALILLQIVAFDEFIPHIPLTVGIAMTGLMGWYNGIRWWRMENGLYHVVHIGLQSVAILVVVGMIIGSWILSGTVPLLIYYGLQLITPELFLLAAMLLTTIVSIAVGTSWGTVGTVGLALVGIGEGLGIPMYLTGGAIVSGAFFGDKMSPLSDTTNLAPAVTSTNLFSHIRGMMATSVPALIIAGVIYWLIGLGYAEAGMDGERVATILEGLEAQFTLHPLLLLPAVLVLVLALSRYPVLPTLFLGAVAGAVTAVIGQGVGPEAVVTAMQGGFTSNTGVDAVDSLLSAGGIQSMMWTISLVLIALAFGGIVEETRCIEAILNAVMARVRGRFSLTLASTGSAAGTNLVSGDPYLSIALPGRMFAPAFRGQGLSTLNLSRSVEEGGTLLNPLIPWGAGAAFTAGALGIPTLEYAAFAFVCWLSPLIGLAYAALGWFVIPASEAEKERWQSDEELVMVSGEMVNSADLEPEELERAFDAWRKR</sequence>
<keyword evidence="5 9" id="KW-0812">Transmembrane</keyword>
<dbReference type="OrthoDB" id="9762978at2"/>
<dbReference type="InterPro" id="IPR018461">
    <property type="entry name" value="Na/H_Antiport_NhaC-like_C"/>
</dbReference>
<feature type="transmembrane region" description="Helical" evidence="9">
    <location>
        <begin position="321"/>
        <end position="339"/>
    </location>
</feature>
<comment type="subcellular location">
    <subcellularLocation>
        <location evidence="1">Cell membrane</location>
        <topology evidence="1">Multi-pass membrane protein</topology>
    </subcellularLocation>
</comment>
<dbReference type="AlphaFoldDB" id="A0A1I1Q5D6"/>
<organism evidence="11 12">
    <name type="scientific">Thiohalospira halophila DSM 15071</name>
    <dbReference type="NCBI Taxonomy" id="1123397"/>
    <lineage>
        <taxon>Bacteria</taxon>
        <taxon>Pseudomonadati</taxon>
        <taxon>Pseudomonadota</taxon>
        <taxon>Gammaproteobacteria</taxon>
        <taxon>Thiohalospirales</taxon>
        <taxon>Thiohalospiraceae</taxon>
        <taxon>Thiohalospira</taxon>
    </lineage>
</organism>
<feature type="transmembrane region" description="Helical" evidence="9">
    <location>
        <begin position="270"/>
        <end position="288"/>
    </location>
</feature>
<dbReference type="PANTHER" id="PTHR33451">
    <property type="entry name" value="MALATE-2H(+)/NA(+)-LACTATE ANTIPORTER"/>
    <property type="match status" value="1"/>
</dbReference>
<feature type="transmembrane region" description="Helical" evidence="9">
    <location>
        <begin position="20"/>
        <end position="39"/>
    </location>
</feature>
<evidence type="ECO:0000256" key="2">
    <source>
        <dbReference type="ARBA" id="ARBA00022448"/>
    </source>
</evidence>
<dbReference type="InterPro" id="IPR052180">
    <property type="entry name" value="NhaC_Na-H+_Antiporter"/>
</dbReference>
<feature type="transmembrane region" description="Helical" evidence="9">
    <location>
        <begin position="84"/>
        <end position="111"/>
    </location>
</feature>
<dbReference type="GO" id="GO:0005886">
    <property type="term" value="C:plasma membrane"/>
    <property type="evidence" value="ECO:0007669"/>
    <property type="project" value="UniProtKB-SubCell"/>
</dbReference>
<evidence type="ECO:0000313" key="11">
    <source>
        <dbReference type="EMBL" id="SFD14433.1"/>
    </source>
</evidence>